<evidence type="ECO:0000256" key="2">
    <source>
        <dbReference type="ARBA" id="ARBA00022723"/>
    </source>
</evidence>
<evidence type="ECO:0000256" key="9">
    <source>
        <dbReference type="PROSITE-ProRule" id="PRU00108"/>
    </source>
</evidence>
<keyword evidence="3" id="KW-0677">Repeat</keyword>
<dbReference type="PROSITE" id="PS00027">
    <property type="entry name" value="HOMEOBOX_1"/>
    <property type="match status" value="1"/>
</dbReference>
<accession>A0AAD4RDP0</accession>
<feature type="compositionally biased region" description="Polar residues" evidence="12">
    <location>
        <begin position="190"/>
        <end position="201"/>
    </location>
</feature>
<evidence type="ECO:0000313" key="16">
    <source>
        <dbReference type="Proteomes" id="UP001201812"/>
    </source>
</evidence>
<dbReference type="EMBL" id="JAKKPZ010000001">
    <property type="protein sequence ID" value="KAI1728810.1"/>
    <property type="molecule type" value="Genomic_DNA"/>
</dbReference>
<evidence type="ECO:0000256" key="5">
    <source>
        <dbReference type="ARBA" id="ARBA00023038"/>
    </source>
</evidence>
<dbReference type="GO" id="GO:0000981">
    <property type="term" value="F:DNA-binding transcription factor activity, RNA polymerase II-specific"/>
    <property type="evidence" value="ECO:0007669"/>
    <property type="project" value="InterPro"/>
</dbReference>
<dbReference type="PANTHER" id="PTHR24204:SF8">
    <property type="entry name" value="TAILUP, ISOFORM A"/>
    <property type="match status" value="1"/>
</dbReference>
<dbReference type="SMART" id="SM00132">
    <property type="entry name" value="LIM"/>
    <property type="match status" value="2"/>
</dbReference>
<evidence type="ECO:0000256" key="10">
    <source>
        <dbReference type="PROSITE-ProRule" id="PRU00125"/>
    </source>
</evidence>
<evidence type="ECO:0000259" key="13">
    <source>
        <dbReference type="PROSITE" id="PS50023"/>
    </source>
</evidence>
<keyword evidence="8 9" id="KW-0539">Nucleus</keyword>
<evidence type="ECO:0000256" key="7">
    <source>
        <dbReference type="ARBA" id="ARBA00023155"/>
    </source>
</evidence>
<evidence type="ECO:0000259" key="14">
    <source>
        <dbReference type="PROSITE" id="PS50071"/>
    </source>
</evidence>
<feature type="domain" description="Homeobox" evidence="14">
    <location>
        <begin position="649"/>
        <end position="709"/>
    </location>
</feature>
<dbReference type="PROSITE" id="PS00478">
    <property type="entry name" value="LIM_DOMAIN_1"/>
    <property type="match status" value="1"/>
</dbReference>
<dbReference type="Pfam" id="PF00046">
    <property type="entry name" value="Homeodomain"/>
    <property type="match status" value="1"/>
</dbReference>
<dbReference type="GO" id="GO:0046872">
    <property type="term" value="F:metal ion binding"/>
    <property type="evidence" value="ECO:0007669"/>
    <property type="project" value="UniProtKB-KW"/>
</dbReference>
<feature type="compositionally biased region" description="Polar residues" evidence="12">
    <location>
        <begin position="528"/>
        <end position="539"/>
    </location>
</feature>
<dbReference type="CDD" id="cd00086">
    <property type="entry name" value="homeodomain"/>
    <property type="match status" value="1"/>
</dbReference>
<dbReference type="InterPro" id="IPR001781">
    <property type="entry name" value="Znf_LIM"/>
</dbReference>
<dbReference type="FunFam" id="1.10.10.60:FF:000041">
    <property type="entry name" value="insulin gene enhancer protein ISL-1"/>
    <property type="match status" value="1"/>
</dbReference>
<dbReference type="CDD" id="cd09366">
    <property type="entry name" value="LIM1_Isl"/>
    <property type="match status" value="1"/>
</dbReference>
<dbReference type="GO" id="GO:0003677">
    <property type="term" value="F:DNA binding"/>
    <property type="evidence" value="ECO:0007669"/>
    <property type="project" value="UniProtKB-UniRule"/>
</dbReference>
<keyword evidence="16" id="KW-1185">Reference proteome</keyword>
<dbReference type="GO" id="GO:0048665">
    <property type="term" value="P:neuron fate specification"/>
    <property type="evidence" value="ECO:0007669"/>
    <property type="project" value="InterPro"/>
</dbReference>
<keyword evidence="6 9" id="KW-0238">DNA-binding</keyword>
<feature type="compositionally biased region" description="Polar residues" evidence="12">
    <location>
        <begin position="235"/>
        <end position="261"/>
    </location>
</feature>
<evidence type="ECO:0000256" key="11">
    <source>
        <dbReference type="RuleBase" id="RU000682"/>
    </source>
</evidence>
<evidence type="ECO:0000256" key="12">
    <source>
        <dbReference type="SAM" id="MobiDB-lite"/>
    </source>
</evidence>
<dbReference type="Gene3D" id="2.10.110.10">
    <property type="entry name" value="Cysteine Rich Protein"/>
    <property type="match status" value="2"/>
</dbReference>
<sequence>MDQLLFRWLAAHAQNSFNTSQELPSYKYKTKARAVGVTLPQNLSFCGFTKADHSGGMTQTANWMRLSHTHRPRLCNYVSFDRAKVSRVSSQTPSYQLVSNITCLLVLSHTSCTLASLVSEAVPQSITTTHFATSSATIVQHASPTSQSFNSFDKFKLRHQNSQSDPGLNNADSGSSNNSSFDDSGCGTSVGASSSDDNQAGGSRGDSATPPATQQANFYTDSGSEGASMTRMPQLASSQQQSDAYKSNNDSDANHNYSKINGKSENIYGEADENSNGHHTTQLDVDESAKRRMSICANCSQPILDRYILRVQPNMEFHPDCLVCSECNRPLDENCTAFVRSGKTYCKEDYCKLFGRRCARCQMQFDRSDMVMRARGLVFHLNCFNCVTCERRLVPGEQFMMRSEELFCRPECLRIANSSPNTMRSMFFPGSDQSILQNLRGQWPPPPITQPLLGCIPHPTPQTLSFGLVGQPSPSNSQLNINANGVPTIDTSVSPNLDAMRQHEFAFGGDPANHLYSTNALGAFTPAWTHSQPNGSDISTGPVHDSTGGQPDPNGQSAGGFGCIQSTGSTRRQHSSMSSSEGAGLNSPSGDFSDGNPDSVAAPSSTNSGCCALTSGAGSGGTAGGAGGGSAASSTTTASNSTKKNKKDKPTQRVRTVLNETQLKILKQMYNNNQRPDTIVKDHLVEMTGLSARVIRVWFQNKRCKDKKRQNALKEMQQHQEKEQALHGVRLNGIGPLVASSPTSLDTIGPSSSSNQSGGTMANNASIQLNPIDIRQFSQNPALWDMMDPSAIASASAGLPPQIPPPYSMQHQTQMMSFPGITQDCAAQQAYTGAINYAPSGPHLMLQQPYVTPNQQTSPLADI</sequence>
<feature type="compositionally biased region" description="Polar residues" evidence="12">
    <location>
        <begin position="210"/>
        <end position="227"/>
    </location>
</feature>
<dbReference type="PANTHER" id="PTHR24204">
    <property type="entry name" value="INSULIN GENE ENHANCER PROTEIN"/>
    <property type="match status" value="1"/>
</dbReference>
<dbReference type="InterPro" id="IPR001356">
    <property type="entry name" value="HD"/>
</dbReference>
<feature type="DNA-binding region" description="Homeobox" evidence="9">
    <location>
        <begin position="651"/>
        <end position="710"/>
    </location>
</feature>
<feature type="domain" description="LIM zinc-binding" evidence="13">
    <location>
        <begin position="294"/>
        <end position="356"/>
    </location>
</feature>
<keyword evidence="7 9" id="KW-0371">Homeobox</keyword>
<evidence type="ECO:0000256" key="1">
    <source>
        <dbReference type="ARBA" id="ARBA00004123"/>
    </source>
</evidence>
<gene>
    <name evidence="15" type="ORF">DdX_01013</name>
</gene>
<evidence type="ECO:0000256" key="4">
    <source>
        <dbReference type="ARBA" id="ARBA00022833"/>
    </source>
</evidence>
<proteinExistence type="predicted"/>
<evidence type="ECO:0000256" key="8">
    <source>
        <dbReference type="ARBA" id="ARBA00023242"/>
    </source>
</evidence>
<reference evidence="15" key="1">
    <citation type="submission" date="2022-01" db="EMBL/GenBank/DDBJ databases">
        <title>Genome Sequence Resource for Two Populations of Ditylenchus destructor, the Migratory Endoparasitic Phytonematode.</title>
        <authorList>
            <person name="Zhang H."/>
            <person name="Lin R."/>
            <person name="Xie B."/>
        </authorList>
    </citation>
    <scope>NUCLEOTIDE SEQUENCE</scope>
    <source>
        <strain evidence="15">BazhouSP</strain>
    </source>
</reference>
<dbReference type="SUPFAM" id="SSF46689">
    <property type="entry name" value="Homeodomain-like"/>
    <property type="match status" value="1"/>
</dbReference>
<dbReference type="GO" id="GO:0007409">
    <property type="term" value="P:axonogenesis"/>
    <property type="evidence" value="ECO:0007669"/>
    <property type="project" value="TreeGrafter"/>
</dbReference>
<keyword evidence="4 10" id="KW-0862">Zinc</keyword>
<dbReference type="SMART" id="SM00389">
    <property type="entry name" value="HOX"/>
    <property type="match status" value="1"/>
</dbReference>
<feature type="compositionally biased region" description="Polar residues" evidence="12">
    <location>
        <begin position="547"/>
        <end position="556"/>
    </location>
</feature>
<dbReference type="PROSITE" id="PS50023">
    <property type="entry name" value="LIM_DOMAIN_2"/>
    <property type="match status" value="2"/>
</dbReference>
<dbReference type="InterPro" id="IPR047244">
    <property type="entry name" value="ISL1/2-like_LIM1"/>
</dbReference>
<evidence type="ECO:0000313" key="15">
    <source>
        <dbReference type="EMBL" id="KAI1728810.1"/>
    </source>
</evidence>
<keyword evidence="2 10" id="KW-0479">Metal-binding</keyword>
<dbReference type="GO" id="GO:0045944">
    <property type="term" value="P:positive regulation of transcription by RNA polymerase II"/>
    <property type="evidence" value="ECO:0007669"/>
    <property type="project" value="InterPro"/>
</dbReference>
<dbReference type="Pfam" id="PF00412">
    <property type="entry name" value="LIM"/>
    <property type="match status" value="2"/>
</dbReference>
<dbReference type="PROSITE" id="PS50071">
    <property type="entry name" value="HOMEOBOX_2"/>
    <property type="match status" value="1"/>
</dbReference>
<feature type="compositionally biased region" description="Gly residues" evidence="12">
    <location>
        <begin position="619"/>
        <end position="630"/>
    </location>
</feature>
<feature type="region of interest" description="Disordered" evidence="12">
    <location>
        <begin position="619"/>
        <end position="652"/>
    </location>
</feature>
<feature type="region of interest" description="Disordered" evidence="12">
    <location>
        <begin position="744"/>
        <end position="763"/>
    </location>
</feature>
<comment type="subcellular location">
    <subcellularLocation>
        <location evidence="1 9 11">Nucleus</location>
    </subcellularLocation>
</comment>
<dbReference type="GO" id="GO:0005634">
    <property type="term" value="C:nucleus"/>
    <property type="evidence" value="ECO:0007669"/>
    <property type="project" value="UniProtKB-SubCell"/>
</dbReference>
<dbReference type="InterPro" id="IPR047169">
    <property type="entry name" value="ISL1/2-like"/>
</dbReference>
<dbReference type="Proteomes" id="UP001201812">
    <property type="component" value="Unassembled WGS sequence"/>
</dbReference>
<dbReference type="InterPro" id="IPR009057">
    <property type="entry name" value="Homeodomain-like_sf"/>
</dbReference>
<evidence type="ECO:0000256" key="3">
    <source>
        <dbReference type="ARBA" id="ARBA00022737"/>
    </source>
</evidence>
<comment type="caution">
    <text evidence="15">The sequence shown here is derived from an EMBL/GenBank/DDBJ whole genome shotgun (WGS) entry which is preliminary data.</text>
</comment>
<feature type="region of interest" description="Disordered" evidence="12">
    <location>
        <begin position="527"/>
        <end position="607"/>
    </location>
</feature>
<name>A0AAD4RDP0_9BILA</name>
<dbReference type="Gene3D" id="1.10.10.60">
    <property type="entry name" value="Homeodomain-like"/>
    <property type="match status" value="1"/>
</dbReference>
<feature type="domain" description="LIM zinc-binding" evidence="13">
    <location>
        <begin position="357"/>
        <end position="418"/>
    </location>
</feature>
<evidence type="ECO:0000256" key="6">
    <source>
        <dbReference type="ARBA" id="ARBA00023125"/>
    </source>
</evidence>
<dbReference type="AlphaFoldDB" id="A0AAD4RDP0"/>
<protein>
    <submittedName>
        <fullName evidence="15">LIM domain-containing protein</fullName>
    </submittedName>
</protein>
<keyword evidence="5 10" id="KW-0440">LIM domain</keyword>
<feature type="region of interest" description="Disordered" evidence="12">
    <location>
        <begin position="159"/>
        <end position="261"/>
    </location>
</feature>
<organism evidence="15 16">
    <name type="scientific">Ditylenchus destructor</name>
    <dbReference type="NCBI Taxonomy" id="166010"/>
    <lineage>
        <taxon>Eukaryota</taxon>
        <taxon>Metazoa</taxon>
        <taxon>Ecdysozoa</taxon>
        <taxon>Nematoda</taxon>
        <taxon>Chromadorea</taxon>
        <taxon>Rhabditida</taxon>
        <taxon>Tylenchina</taxon>
        <taxon>Tylenchomorpha</taxon>
        <taxon>Sphaerularioidea</taxon>
        <taxon>Anguinidae</taxon>
        <taxon>Anguininae</taxon>
        <taxon>Ditylenchus</taxon>
    </lineage>
</organism>
<dbReference type="InterPro" id="IPR017970">
    <property type="entry name" value="Homeobox_CS"/>
</dbReference>
<feature type="compositionally biased region" description="Low complexity" evidence="12">
    <location>
        <begin position="167"/>
        <end position="187"/>
    </location>
</feature>
<dbReference type="SUPFAM" id="SSF57716">
    <property type="entry name" value="Glucocorticoid receptor-like (DNA-binding domain)"/>
    <property type="match status" value="2"/>
</dbReference>